<proteinExistence type="predicted"/>
<evidence type="ECO:0000313" key="3">
    <source>
        <dbReference type="Proteomes" id="UP000708208"/>
    </source>
</evidence>
<dbReference type="AlphaFoldDB" id="A0A8J2LF28"/>
<dbReference type="Proteomes" id="UP000708208">
    <property type="component" value="Unassembled WGS sequence"/>
</dbReference>
<sequence length="49" mass="5210">MSIFNFVGVILSLCLFHFCSSGWYVTASKSLPSACANPVKVGSCRGKVP</sequence>
<keyword evidence="3" id="KW-1185">Reference proteome</keyword>
<name>A0A8J2LF28_9HEXA</name>
<organism evidence="2 3">
    <name type="scientific">Allacma fusca</name>
    <dbReference type="NCBI Taxonomy" id="39272"/>
    <lineage>
        <taxon>Eukaryota</taxon>
        <taxon>Metazoa</taxon>
        <taxon>Ecdysozoa</taxon>
        <taxon>Arthropoda</taxon>
        <taxon>Hexapoda</taxon>
        <taxon>Collembola</taxon>
        <taxon>Symphypleona</taxon>
        <taxon>Sminthuridae</taxon>
        <taxon>Allacma</taxon>
    </lineage>
</organism>
<feature type="non-terminal residue" evidence="2">
    <location>
        <position position="1"/>
    </location>
</feature>
<gene>
    <name evidence="2" type="ORF">AFUS01_LOCUS40268</name>
</gene>
<accession>A0A8J2LF28</accession>
<protein>
    <submittedName>
        <fullName evidence="2">Uncharacterized protein</fullName>
    </submittedName>
</protein>
<feature type="chain" id="PRO_5035186995" evidence="1">
    <location>
        <begin position="22"/>
        <end position="49"/>
    </location>
</feature>
<comment type="caution">
    <text evidence="2">The sequence shown here is derived from an EMBL/GenBank/DDBJ whole genome shotgun (WGS) entry which is preliminary data.</text>
</comment>
<evidence type="ECO:0000256" key="1">
    <source>
        <dbReference type="SAM" id="SignalP"/>
    </source>
</evidence>
<feature type="signal peptide" evidence="1">
    <location>
        <begin position="1"/>
        <end position="21"/>
    </location>
</feature>
<evidence type="ECO:0000313" key="2">
    <source>
        <dbReference type="EMBL" id="CAG7830468.1"/>
    </source>
</evidence>
<keyword evidence="1" id="KW-0732">Signal</keyword>
<dbReference type="EMBL" id="CAJVCH010555980">
    <property type="protein sequence ID" value="CAG7830468.1"/>
    <property type="molecule type" value="Genomic_DNA"/>
</dbReference>
<reference evidence="2" key="1">
    <citation type="submission" date="2021-06" db="EMBL/GenBank/DDBJ databases">
        <authorList>
            <person name="Hodson N. C."/>
            <person name="Mongue J. A."/>
            <person name="Jaron S. K."/>
        </authorList>
    </citation>
    <scope>NUCLEOTIDE SEQUENCE</scope>
</reference>